<accession>A0ABV2BW09</accession>
<keyword evidence="1" id="KW-0472">Membrane</keyword>
<keyword evidence="1" id="KW-1133">Transmembrane helix</keyword>
<dbReference type="RefSeq" id="WP_353896685.1">
    <property type="nucleotide sequence ID" value="NZ_JBEVCJ010000017.1"/>
</dbReference>
<evidence type="ECO:0000313" key="2">
    <source>
        <dbReference type="EMBL" id="MET1256100.1"/>
    </source>
</evidence>
<name>A0ABV2BW09_9GAMM</name>
<feature type="transmembrane region" description="Helical" evidence="1">
    <location>
        <begin position="7"/>
        <end position="28"/>
    </location>
</feature>
<dbReference type="Proteomes" id="UP001548189">
    <property type="component" value="Unassembled WGS sequence"/>
</dbReference>
<proteinExistence type="predicted"/>
<comment type="caution">
    <text evidence="2">The sequence shown here is derived from an EMBL/GenBank/DDBJ whole genome shotgun (WGS) entry which is preliminary data.</text>
</comment>
<dbReference type="EMBL" id="JBEVCJ010000017">
    <property type="protein sequence ID" value="MET1256100.1"/>
    <property type="molecule type" value="Genomic_DNA"/>
</dbReference>
<dbReference type="InterPro" id="IPR021730">
    <property type="entry name" value="YdbH"/>
</dbReference>
<evidence type="ECO:0000256" key="1">
    <source>
        <dbReference type="SAM" id="Phobius"/>
    </source>
</evidence>
<protein>
    <submittedName>
        <fullName evidence="2">YdbH domain-containing protein</fullName>
    </submittedName>
</protein>
<evidence type="ECO:0000313" key="3">
    <source>
        <dbReference type="Proteomes" id="UP001548189"/>
    </source>
</evidence>
<reference evidence="2 3" key="1">
    <citation type="submission" date="2024-06" db="EMBL/GenBank/DDBJ databases">
        <authorList>
            <person name="Li F."/>
        </authorList>
    </citation>
    <scope>NUCLEOTIDE SEQUENCE [LARGE SCALE GENOMIC DNA]</scope>
    <source>
        <strain evidence="2 3">GXAS 311</strain>
    </source>
</reference>
<sequence>MSALKRLLTICIVIGLLMTLLFASFPWWSTYFIQKSIPQGWHIQQLSVDYLSRDGFSIKKLIIENQSTTLDFENITANYGFKKVGIKTLKVRLVDLPEKPALLFQLPDLKSLAHMTKIEDKVITLNQLILIKDKLEIFSSQIAIQQSEPNQLVVMGNLQHEPLSSISDYLITINYQPQNQDKISLQLDIQLNQLPLASYNQYQNLSQANAELILYPTLLKKMFIQKIQTLNLPILIQDLTNPITAKLEQKSWSLAPTITLNFADNLLIHKTLNEIATQLKLHADLNQTPLIFNGQVNASSKQLNWIKNKTLQPKINLEFLIKQQEKSWLIEKLSGKITSKKSVIAHQDTQLDITKPQVAFKLKPFELNFNSSANVRGSLTIKSEESHLQIGQNKLIAKRLSTDLSFDTPIDFLKFPQEQFSLINHKARFSGSIQLPEFDLDIHEKGKIISTKSNSLALKINLLNPLLTTGKIESLLRLNQIKTPLIDTRKITIDTATLETKTQLKSNAYLTKGTITIDNKQTLEFNNTLSRSVELQSMTTQQITLSHEFINTLLKQLKPKLKSNLSINQGTLDFSSNFSEDLQALSSKLTGEELSVQIDKNKLEKININIELTNDLKFQNFTTYTKAQIKSLRLASQLLIENIQFNSFFNNQTLKVDNLSMQLFSGQLNSQPINFIDQKLNPFTVNIQSLDLAELINFLEIEGLSASGKINIDIPIKQQKNALMIEKAQFFSLSNGKIKYQKPGLEKSSNIAIQALSNFQYKQLDGTIDYNDLSGDYLIKLHLVGANPELYNGYPIDFTLNLKGQMSGIFKSIFLTGSFEEAIMQQVKTGNYQTGSEEYKQP</sequence>
<gene>
    <name evidence="2" type="ORF">ABVT43_13250</name>
</gene>
<organism evidence="2 3">
    <name type="scientific">Aliikangiella maris</name>
    <dbReference type="NCBI Taxonomy" id="3162458"/>
    <lineage>
        <taxon>Bacteria</taxon>
        <taxon>Pseudomonadati</taxon>
        <taxon>Pseudomonadota</taxon>
        <taxon>Gammaproteobacteria</taxon>
        <taxon>Oceanospirillales</taxon>
        <taxon>Pleioneaceae</taxon>
        <taxon>Aliikangiella</taxon>
    </lineage>
</organism>
<keyword evidence="3" id="KW-1185">Reference proteome</keyword>
<dbReference type="Pfam" id="PF11739">
    <property type="entry name" value="YdbH-like"/>
    <property type="match status" value="1"/>
</dbReference>
<keyword evidence="1" id="KW-0812">Transmembrane</keyword>